<accession>A0A4X1UCD9</accession>
<evidence type="ECO:0000256" key="1">
    <source>
        <dbReference type="SAM" id="Coils"/>
    </source>
</evidence>
<feature type="coiled-coil region" evidence="1">
    <location>
        <begin position="182"/>
        <end position="237"/>
    </location>
</feature>
<keyword evidence="2" id="KW-0812">Transmembrane</keyword>
<dbReference type="Pfam" id="PF16716">
    <property type="entry name" value="BST2"/>
    <property type="match status" value="1"/>
</dbReference>
<dbReference type="AlphaFoldDB" id="A0A4X1UCD9"/>
<dbReference type="PANTHER" id="PTHR15190">
    <property type="entry name" value="BONE MARROW STROMAL ANTIGEN 2"/>
    <property type="match status" value="1"/>
</dbReference>
<dbReference type="InterPro" id="IPR024886">
    <property type="entry name" value="BST2"/>
</dbReference>
<name>A0A4X1UCD9_PIG</name>
<evidence type="ECO:0000256" key="2">
    <source>
        <dbReference type="SAM" id="Phobius"/>
    </source>
</evidence>
<dbReference type="Gene3D" id="1.20.5.1700">
    <property type="match status" value="1"/>
</dbReference>
<proteinExistence type="predicted"/>
<reference evidence="3" key="2">
    <citation type="submission" date="2025-08" db="UniProtKB">
        <authorList>
            <consortium name="Ensembl"/>
        </authorList>
    </citation>
    <scope>IDENTIFICATION</scope>
</reference>
<protein>
    <submittedName>
        <fullName evidence="3">Uncharacterized protein</fullName>
    </submittedName>
</protein>
<evidence type="ECO:0000313" key="4">
    <source>
        <dbReference type="Proteomes" id="UP000314985"/>
    </source>
</evidence>
<organism evidence="3 4">
    <name type="scientific">Sus scrofa</name>
    <name type="common">Pig</name>
    <dbReference type="NCBI Taxonomy" id="9823"/>
    <lineage>
        <taxon>Eukaryota</taxon>
        <taxon>Metazoa</taxon>
        <taxon>Chordata</taxon>
        <taxon>Craniata</taxon>
        <taxon>Vertebrata</taxon>
        <taxon>Euteleostomi</taxon>
        <taxon>Mammalia</taxon>
        <taxon>Eutheria</taxon>
        <taxon>Laurasiatheria</taxon>
        <taxon>Artiodactyla</taxon>
        <taxon>Suina</taxon>
        <taxon>Suidae</taxon>
        <taxon>Sus</taxon>
    </lineage>
</organism>
<reference evidence="3 4" key="1">
    <citation type="submission" date="2017-08" db="EMBL/GenBank/DDBJ databases">
        <title>USMARCv1.0.</title>
        <authorList>
            <person name="Hannum G.I."/>
            <person name="Koren S."/>
            <person name="Schroeder S.G."/>
            <person name="Chin S.C."/>
            <person name="Nonneman D.J."/>
            <person name="Becker S.A."/>
            <person name="Rosen B.D."/>
            <person name="Bickhart D.M."/>
            <person name="Putnam N.H."/>
            <person name="Green R.E."/>
            <person name="Tuggle C.K."/>
            <person name="Liu H."/>
            <person name="Rohrer G.A."/>
            <person name="Warr A."/>
            <person name="Hall R."/>
            <person name="Kim K."/>
            <person name="Hume D.A."/>
            <person name="Talbot R."/>
            <person name="Chow W."/>
            <person name="Howe K."/>
            <person name="Schwartz A.S."/>
            <person name="Watson M."/>
            <person name="Archibald A.L."/>
            <person name="Phillippy A.M."/>
            <person name="Smith T.P.L."/>
        </authorList>
    </citation>
    <scope>NUCLEOTIDE SEQUENCE [LARGE SCALE GENOMIC DNA]</scope>
</reference>
<feature type="transmembrane region" description="Helical" evidence="2">
    <location>
        <begin position="245"/>
        <end position="263"/>
    </location>
</feature>
<dbReference type="PANTHER" id="PTHR15190:SF1">
    <property type="entry name" value="BONE MARROW STROMAL ANTIGEN 2"/>
    <property type="match status" value="1"/>
</dbReference>
<keyword evidence="2" id="KW-1133">Transmembrane helix</keyword>
<keyword evidence="1" id="KW-0175">Coiled coil</keyword>
<dbReference type="GO" id="GO:0051607">
    <property type="term" value="P:defense response to virus"/>
    <property type="evidence" value="ECO:0007669"/>
    <property type="project" value="InterPro"/>
</dbReference>
<sequence length="264" mass="29349">MHRMLSNCNCHPQKLGGEGQELDMGCLRQPQLPSHRIPLASIQPEAIIWQKLLTFFSGKTKKETETKSLGCPLPVVAPFNHLQVRGFSSNLSLAHSSYANKGAAPAPRRHSYLTLAQTPSAQTQMSPSLYSYSPLPMANSKGCKDGLRAQQECQNQTDHLQHQLTVAQEVLQRTKAQYTVCNQTVENLRDSLEMEKTQSQKQLKELQGEIKRLNQKLQEASEEAERLRKAFRRTTVNSGSFSCSSSSSLLFIAVVVLGLNALLT</sequence>
<evidence type="ECO:0000313" key="3">
    <source>
        <dbReference type="Ensembl" id="ENSSSCP00070027589.1"/>
    </source>
</evidence>
<dbReference type="Proteomes" id="UP000314985">
    <property type="component" value="Chromosome 2"/>
</dbReference>
<keyword evidence="2" id="KW-0472">Membrane</keyword>
<dbReference type="Ensembl" id="ENSSSCT00070033036.1">
    <property type="protein sequence ID" value="ENSSSCP00070027589.1"/>
    <property type="gene ID" value="ENSSSCG00070016772.1"/>
</dbReference>